<evidence type="ECO:0000256" key="6">
    <source>
        <dbReference type="ARBA" id="ARBA00035191"/>
    </source>
</evidence>
<keyword evidence="9" id="KW-1185">Reference proteome</keyword>
<dbReference type="OrthoDB" id="19439at2759"/>
<evidence type="ECO:0000256" key="3">
    <source>
        <dbReference type="ARBA" id="ARBA00022980"/>
    </source>
</evidence>
<evidence type="ECO:0000256" key="7">
    <source>
        <dbReference type="ARBA" id="ARBA00035545"/>
    </source>
</evidence>
<dbReference type="Gene3D" id="3.30.780.10">
    <property type="entry name" value="SUI1-like domain"/>
    <property type="match status" value="1"/>
</dbReference>
<evidence type="ECO:0000256" key="5">
    <source>
        <dbReference type="ARBA" id="ARBA00023274"/>
    </source>
</evidence>
<dbReference type="PANTHER" id="PTHR13477:SF0">
    <property type="entry name" value="LARGE RIBOSOMAL SUBUNIT PROTEIN ML49"/>
    <property type="match status" value="1"/>
</dbReference>
<sequence>MAFRSLIKLQKVLLPLNTISRSISIMPLKCGRFRSSEYFQGSEHHPDVEVIKNPPEWKYVEHLIGKKLIPQPECKTEYSSGWQPQDPEKYKDLSYFIKRTRNYMLPVYLRITYRGNRRITFIKYIEGDIWKLEQECIDLIKSKTNNNPQYSQINEMNRTIKIKGDYVTLIQKYLYSKGL</sequence>
<organism evidence="8 9">
    <name type="scientific">Chironomus riparius</name>
    <dbReference type="NCBI Taxonomy" id="315576"/>
    <lineage>
        <taxon>Eukaryota</taxon>
        <taxon>Metazoa</taxon>
        <taxon>Ecdysozoa</taxon>
        <taxon>Arthropoda</taxon>
        <taxon>Hexapoda</taxon>
        <taxon>Insecta</taxon>
        <taxon>Pterygota</taxon>
        <taxon>Neoptera</taxon>
        <taxon>Endopterygota</taxon>
        <taxon>Diptera</taxon>
        <taxon>Nematocera</taxon>
        <taxon>Chironomoidea</taxon>
        <taxon>Chironomidae</taxon>
        <taxon>Chironominae</taxon>
        <taxon>Chironomus</taxon>
    </lineage>
</organism>
<dbReference type="Proteomes" id="UP001153620">
    <property type="component" value="Chromosome 2"/>
</dbReference>
<dbReference type="InterPro" id="IPR007740">
    <property type="entry name" value="Ribosomal_mL49"/>
</dbReference>
<dbReference type="GO" id="GO:0005762">
    <property type="term" value="C:mitochondrial large ribosomal subunit"/>
    <property type="evidence" value="ECO:0007669"/>
    <property type="project" value="TreeGrafter"/>
</dbReference>
<dbReference type="GO" id="GO:0006412">
    <property type="term" value="P:translation"/>
    <property type="evidence" value="ECO:0007669"/>
    <property type="project" value="InterPro"/>
</dbReference>
<gene>
    <name evidence="8" type="ORF">CHIRRI_LOCUS6954</name>
</gene>
<reference evidence="8" key="1">
    <citation type="submission" date="2022-01" db="EMBL/GenBank/DDBJ databases">
        <authorList>
            <person name="King R."/>
        </authorList>
    </citation>
    <scope>NUCLEOTIDE SEQUENCE</scope>
</reference>
<evidence type="ECO:0000313" key="9">
    <source>
        <dbReference type="Proteomes" id="UP001153620"/>
    </source>
</evidence>
<keyword evidence="3" id="KW-0689">Ribosomal protein</keyword>
<dbReference type="EMBL" id="OU895878">
    <property type="protein sequence ID" value="CAG9804059.1"/>
    <property type="molecule type" value="Genomic_DNA"/>
</dbReference>
<dbReference type="AlphaFoldDB" id="A0A9N9RVC1"/>
<reference evidence="8" key="2">
    <citation type="submission" date="2022-10" db="EMBL/GenBank/DDBJ databases">
        <authorList>
            <consortium name="ENA_rothamsted_submissions"/>
            <consortium name="culmorum"/>
            <person name="King R."/>
        </authorList>
    </citation>
    <scope>NUCLEOTIDE SEQUENCE</scope>
</reference>
<evidence type="ECO:0000256" key="2">
    <source>
        <dbReference type="ARBA" id="ARBA00005677"/>
    </source>
</evidence>
<comment type="similarity">
    <text evidence="2">Belongs to the mitochondrion-specific ribosomal protein mL49 family.</text>
</comment>
<keyword evidence="4" id="KW-0496">Mitochondrion</keyword>
<dbReference type="GO" id="GO:0003735">
    <property type="term" value="F:structural constituent of ribosome"/>
    <property type="evidence" value="ECO:0007669"/>
    <property type="project" value="InterPro"/>
</dbReference>
<dbReference type="Pfam" id="PF05046">
    <property type="entry name" value="Img2"/>
    <property type="match status" value="1"/>
</dbReference>
<protein>
    <recommendedName>
        <fullName evidence="6">Large ribosomal subunit protein mL49</fullName>
    </recommendedName>
    <alternativeName>
        <fullName evidence="7">39S ribosomal protein L49, mitochondrial</fullName>
    </alternativeName>
</protein>
<dbReference type="PANTHER" id="PTHR13477">
    <property type="entry name" value="MITOCHONDRIAL 39S RIBOSOMAL PROTEIN L49"/>
    <property type="match status" value="1"/>
</dbReference>
<dbReference type="FunFam" id="3.30.780.10:FF:000009">
    <property type="entry name" value="39S ribosomal protein L49, mitochondrial"/>
    <property type="match status" value="1"/>
</dbReference>
<accession>A0A9N9RVC1</accession>
<comment type="subcellular location">
    <subcellularLocation>
        <location evidence="1">Mitochondrion</location>
    </subcellularLocation>
</comment>
<name>A0A9N9RVC1_9DIPT</name>
<evidence type="ECO:0000256" key="1">
    <source>
        <dbReference type="ARBA" id="ARBA00004173"/>
    </source>
</evidence>
<proteinExistence type="inferred from homology"/>
<evidence type="ECO:0000313" key="8">
    <source>
        <dbReference type="EMBL" id="CAG9804059.1"/>
    </source>
</evidence>
<keyword evidence="5" id="KW-0687">Ribonucleoprotein</keyword>
<evidence type="ECO:0000256" key="4">
    <source>
        <dbReference type="ARBA" id="ARBA00023128"/>
    </source>
</evidence>